<accession>A0A1H9GTS1</accession>
<protein>
    <submittedName>
        <fullName evidence="1">Uncharacterized protein</fullName>
    </submittedName>
</protein>
<dbReference type="Proteomes" id="UP000181998">
    <property type="component" value="Unassembled WGS sequence"/>
</dbReference>
<proteinExistence type="predicted"/>
<gene>
    <name evidence="1" type="ORF">SAMN05421510_10768</name>
</gene>
<dbReference type="EMBL" id="FOFX01000076">
    <property type="protein sequence ID" value="SEQ53516.1"/>
    <property type="molecule type" value="Genomic_DNA"/>
</dbReference>
<organism evidence="1 2">
    <name type="scientific">Nitrosomonas ureae</name>
    <dbReference type="NCBI Taxonomy" id="44577"/>
    <lineage>
        <taxon>Bacteria</taxon>
        <taxon>Pseudomonadati</taxon>
        <taxon>Pseudomonadota</taxon>
        <taxon>Betaproteobacteria</taxon>
        <taxon>Nitrosomonadales</taxon>
        <taxon>Nitrosomonadaceae</taxon>
        <taxon>Nitrosomonas</taxon>
    </lineage>
</organism>
<dbReference type="AlphaFoldDB" id="A0A1H9GTS1"/>
<evidence type="ECO:0000313" key="1">
    <source>
        <dbReference type="EMBL" id="SEQ53516.1"/>
    </source>
</evidence>
<reference evidence="1 2" key="1">
    <citation type="submission" date="2016-10" db="EMBL/GenBank/DDBJ databases">
        <authorList>
            <person name="de Groot N.N."/>
        </authorList>
    </citation>
    <scope>NUCLEOTIDE SEQUENCE [LARGE SCALE GENOMIC DNA]</scope>
    <source>
        <strain evidence="1 2">Nm9</strain>
    </source>
</reference>
<sequence length="367" mass="42408">MDTYELLLNQITPFLESQFSNLPEDLKERISRAGMGEKTNKKYCSEVEEFHWVHIEAGNKFLTDDEAKEIEEGEGIRKGKGIRSKIKTEHYYIWDTLSALQREYKVARYDFENCPNHREKAASSKLAEAITPYLITKFSDLPQEMRMNIAYVDIFQKWDEISTKQRKQMARDFDARMQPDYEKTVTKYCDLELERQSIPDQIFFWQRLNPNRIASEQIIIDTKIKELGEREVELEELLGYQNSNTKQVFKQSKSTISKSAGRPKSVKNNAMILNEIIKVLAEGKNIIPGRLPGSARDLHDACKRIAQAKLQKNMFNTTLNTFKEWLKAAGYGFGNGRTPSIEAKFWTDLCVKNIGKIDSGIFTKDSG</sequence>
<evidence type="ECO:0000313" key="2">
    <source>
        <dbReference type="Proteomes" id="UP000181998"/>
    </source>
</evidence>
<name>A0A1H9GTS1_9PROT</name>